<evidence type="ECO:0000313" key="4">
    <source>
        <dbReference type="Proteomes" id="UP000332933"/>
    </source>
</evidence>
<keyword evidence="4" id="KW-1185">Reference proteome</keyword>
<evidence type="ECO:0000313" key="2">
    <source>
        <dbReference type="EMBL" id="KAF0684239.1"/>
    </source>
</evidence>
<dbReference type="AlphaFoldDB" id="A0A485LPD0"/>
<dbReference type="EMBL" id="VJMH01007305">
    <property type="protein sequence ID" value="KAF0684239.1"/>
    <property type="molecule type" value="Genomic_DNA"/>
</dbReference>
<feature type="coiled-coil region" evidence="1">
    <location>
        <begin position="169"/>
        <end position="196"/>
    </location>
</feature>
<dbReference type="OrthoDB" id="68072at2759"/>
<sequence>MTHNQSSHTTLPNALLEPELALSDVSFHNRAHFDTFRVQIFARTNSGSVPMRLWFESTQSKGQWDCVVTDIQDHSPKDANYVLPLDFVVGSLKTGLTALADGLAETNQNMSKNDCVLTLKDRRRGCLRLVMTISCMGSLLAEYAFDLTPVVIDKVDVVEAKVRDVLDALPRLTTEIDDMKAKISSLETDLANALKTRFPLCGLFTLTKSAAPSSSLSWQMDGPETFKLSDDNRTICLDKAGVYMVEAYGVIGYSERGCGMRLVLSDGRAILSPVGHGEPNDVVSISHMFSATKDTTLRFQCFGSYKINSGAKLTVVLLHPFPEISI</sequence>
<organism evidence="3 4">
    <name type="scientific">Aphanomyces stellatus</name>
    <dbReference type="NCBI Taxonomy" id="120398"/>
    <lineage>
        <taxon>Eukaryota</taxon>
        <taxon>Sar</taxon>
        <taxon>Stramenopiles</taxon>
        <taxon>Oomycota</taxon>
        <taxon>Saprolegniomycetes</taxon>
        <taxon>Saprolegniales</taxon>
        <taxon>Verrucalvaceae</taxon>
        <taxon>Aphanomyces</taxon>
    </lineage>
</organism>
<accession>A0A485LPD0</accession>
<dbReference type="EMBL" id="CAADRA010007331">
    <property type="protein sequence ID" value="VFU00409.1"/>
    <property type="molecule type" value="Genomic_DNA"/>
</dbReference>
<dbReference type="Proteomes" id="UP000332933">
    <property type="component" value="Unassembled WGS sequence"/>
</dbReference>
<evidence type="ECO:0000313" key="3">
    <source>
        <dbReference type="EMBL" id="VFU00409.1"/>
    </source>
</evidence>
<proteinExistence type="predicted"/>
<gene>
    <name evidence="3" type="primary">Aste57867_23764</name>
    <name evidence="2" type="ORF">As57867_023692</name>
    <name evidence="3" type="ORF">ASTE57867_23764</name>
</gene>
<evidence type="ECO:0000256" key="1">
    <source>
        <dbReference type="SAM" id="Coils"/>
    </source>
</evidence>
<protein>
    <submittedName>
        <fullName evidence="3">Aste57867_23764 protein</fullName>
    </submittedName>
</protein>
<reference evidence="2" key="2">
    <citation type="submission" date="2019-06" db="EMBL/GenBank/DDBJ databases">
        <title>Genomics analysis of Aphanomyces spp. identifies a new class of oomycete effector associated with host adaptation.</title>
        <authorList>
            <person name="Gaulin E."/>
        </authorList>
    </citation>
    <scope>NUCLEOTIDE SEQUENCE</scope>
    <source>
        <strain evidence="2">CBS 578.67</strain>
    </source>
</reference>
<reference evidence="3 4" key="1">
    <citation type="submission" date="2019-03" db="EMBL/GenBank/DDBJ databases">
        <authorList>
            <person name="Gaulin E."/>
            <person name="Dumas B."/>
        </authorList>
    </citation>
    <scope>NUCLEOTIDE SEQUENCE [LARGE SCALE GENOMIC DNA]</scope>
    <source>
        <strain evidence="3">CBS 568.67</strain>
    </source>
</reference>
<keyword evidence="1" id="KW-0175">Coiled coil</keyword>
<name>A0A485LPD0_9STRA</name>